<reference evidence="7" key="1">
    <citation type="journal article" date="2019" name="Int. J. Syst. Evol. Microbiol.">
        <title>The Global Catalogue of Microorganisms (GCM) 10K type strain sequencing project: providing services to taxonomists for standard genome sequencing and annotation.</title>
        <authorList>
            <consortium name="The Broad Institute Genomics Platform"/>
            <consortium name="The Broad Institute Genome Sequencing Center for Infectious Disease"/>
            <person name="Wu L."/>
            <person name="Ma J."/>
        </authorList>
    </citation>
    <scope>NUCLEOTIDE SEQUENCE [LARGE SCALE GENOMIC DNA]</scope>
    <source>
        <strain evidence="7">JCM 12662</strain>
    </source>
</reference>
<accession>A0ABP3H7R6</accession>
<evidence type="ECO:0000256" key="2">
    <source>
        <dbReference type="ARBA" id="ARBA00022840"/>
    </source>
</evidence>
<evidence type="ECO:0000256" key="3">
    <source>
        <dbReference type="ARBA" id="ARBA00023125"/>
    </source>
</evidence>
<evidence type="ECO:0000256" key="4">
    <source>
        <dbReference type="SAM" id="Phobius"/>
    </source>
</evidence>
<keyword evidence="2" id="KW-0067">ATP-binding</keyword>
<feature type="domain" description="DNA mismatch repair proteins mutS family" evidence="5">
    <location>
        <begin position="277"/>
        <end position="463"/>
    </location>
</feature>
<organism evidence="6 7">
    <name type="scientific">Alkalibacterium iburiense</name>
    <dbReference type="NCBI Taxonomy" id="290589"/>
    <lineage>
        <taxon>Bacteria</taxon>
        <taxon>Bacillati</taxon>
        <taxon>Bacillota</taxon>
        <taxon>Bacilli</taxon>
        <taxon>Lactobacillales</taxon>
        <taxon>Carnobacteriaceae</taxon>
        <taxon>Alkalibacterium</taxon>
    </lineage>
</organism>
<sequence>MFTVFSLINHTYSSIGSEALYKRLRSFDLNDSDQLKTENIIKYYDENPTQREKIQFVFAQLGKQDNNSVVKQLTEDNKKQFFHFGLYLLLGSLPIIGVLLLFTQLAQYGVMIAISSLVFNLLYSQINKMSIGNELLSMSYLVQSISSAKQLSKINHPLKEELKVNLRPLKRIPFFSFAFRMGGSNEGEILFDYLNMFFMLPFISYHFVYNRIKKNKEEALKLWEVLGNLESAAAILNLRLILEEGCIPQFTNQDEVVAENVTHPLIDNPVDNPVHWTQNTLVSGSNASGKSTYVKSVAINCILAQTMFTCTASSFSMKRGHVLTSMAVEDDIIEGDSYFIAEIKSLKRILSKVKAGDRCYCFIDEILKGTNTIERISASASIIKWLSESPSLAFIATHDIELTEILKTVCENVHFQENVTNEQGIDFDYTLRKGSASTRNALKLLDIMEFPESVVAEAKEKAAYFDQNQMWENI</sequence>
<dbReference type="InterPro" id="IPR000432">
    <property type="entry name" value="DNA_mismatch_repair_MutS_C"/>
</dbReference>
<keyword evidence="4" id="KW-0812">Transmembrane</keyword>
<dbReference type="PANTHER" id="PTHR11361">
    <property type="entry name" value="DNA MISMATCH REPAIR PROTEIN MUTS FAMILY MEMBER"/>
    <property type="match status" value="1"/>
</dbReference>
<keyword evidence="4" id="KW-0472">Membrane</keyword>
<gene>
    <name evidence="6" type="ORF">GCM10008932_15790</name>
</gene>
<dbReference type="Pfam" id="PF00488">
    <property type="entry name" value="MutS_V"/>
    <property type="match status" value="1"/>
</dbReference>
<dbReference type="SMART" id="SM00534">
    <property type="entry name" value="MUTSac"/>
    <property type="match status" value="1"/>
</dbReference>
<proteinExistence type="predicted"/>
<evidence type="ECO:0000313" key="7">
    <source>
        <dbReference type="Proteomes" id="UP001501166"/>
    </source>
</evidence>
<dbReference type="InterPro" id="IPR027417">
    <property type="entry name" value="P-loop_NTPase"/>
</dbReference>
<name>A0ABP3H7R6_9LACT</name>
<dbReference type="PANTHER" id="PTHR11361:SF152">
    <property type="entry name" value="DNA MISMATCH REPAIR PROTEIN"/>
    <property type="match status" value="1"/>
</dbReference>
<keyword evidence="3" id="KW-0238">DNA-binding</keyword>
<evidence type="ECO:0000256" key="1">
    <source>
        <dbReference type="ARBA" id="ARBA00022741"/>
    </source>
</evidence>
<keyword evidence="1" id="KW-0547">Nucleotide-binding</keyword>
<dbReference type="Proteomes" id="UP001501166">
    <property type="component" value="Unassembled WGS sequence"/>
</dbReference>
<dbReference type="EMBL" id="BAAACW010000101">
    <property type="protein sequence ID" value="GAA0364278.1"/>
    <property type="molecule type" value="Genomic_DNA"/>
</dbReference>
<evidence type="ECO:0000259" key="5">
    <source>
        <dbReference type="SMART" id="SM00534"/>
    </source>
</evidence>
<comment type="caution">
    <text evidence="6">The sequence shown here is derived from an EMBL/GenBank/DDBJ whole genome shotgun (WGS) entry which is preliminary data.</text>
</comment>
<protein>
    <submittedName>
        <fullName evidence="6">DNA mismatch repair protein MutS</fullName>
    </submittedName>
</protein>
<keyword evidence="4" id="KW-1133">Transmembrane helix</keyword>
<keyword evidence="7" id="KW-1185">Reference proteome</keyword>
<feature type="transmembrane region" description="Helical" evidence="4">
    <location>
        <begin position="81"/>
        <end position="102"/>
    </location>
</feature>
<dbReference type="InterPro" id="IPR045076">
    <property type="entry name" value="MutS"/>
</dbReference>
<dbReference type="Gene3D" id="3.40.50.300">
    <property type="entry name" value="P-loop containing nucleotide triphosphate hydrolases"/>
    <property type="match status" value="1"/>
</dbReference>
<dbReference type="SUPFAM" id="SSF52540">
    <property type="entry name" value="P-loop containing nucleoside triphosphate hydrolases"/>
    <property type="match status" value="1"/>
</dbReference>
<evidence type="ECO:0000313" key="6">
    <source>
        <dbReference type="EMBL" id="GAA0364278.1"/>
    </source>
</evidence>